<accession>A0ACB8C0Z3</accession>
<comment type="caution">
    <text evidence="1">The sequence shown here is derived from an EMBL/GenBank/DDBJ whole genome shotgun (WGS) entry which is preliminary data.</text>
</comment>
<evidence type="ECO:0000313" key="1">
    <source>
        <dbReference type="EMBL" id="KAH7931308.1"/>
    </source>
</evidence>
<reference evidence="1" key="1">
    <citation type="journal article" date="2021" name="New Phytol.">
        <title>Evolutionary innovations through gain and loss of genes in the ectomycorrhizal Boletales.</title>
        <authorList>
            <person name="Wu G."/>
            <person name="Miyauchi S."/>
            <person name="Morin E."/>
            <person name="Kuo A."/>
            <person name="Drula E."/>
            <person name="Varga T."/>
            <person name="Kohler A."/>
            <person name="Feng B."/>
            <person name="Cao Y."/>
            <person name="Lipzen A."/>
            <person name="Daum C."/>
            <person name="Hundley H."/>
            <person name="Pangilinan J."/>
            <person name="Johnson J."/>
            <person name="Barry K."/>
            <person name="LaButti K."/>
            <person name="Ng V."/>
            <person name="Ahrendt S."/>
            <person name="Min B."/>
            <person name="Choi I.G."/>
            <person name="Park H."/>
            <person name="Plett J.M."/>
            <person name="Magnuson J."/>
            <person name="Spatafora J.W."/>
            <person name="Nagy L.G."/>
            <person name="Henrissat B."/>
            <person name="Grigoriev I.V."/>
            <person name="Yang Z.L."/>
            <person name="Xu J."/>
            <person name="Martin F.M."/>
        </authorList>
    </citation>
    <scope>NUCLEOTIDE SEQUENCE</scope>
    <source>
        <strain evidence="1">KUC20120723A-06</strain>
    </source>
</reference>
<dbReference type="EMBL" id="MU266327">
    <property type="protein sequence ID" value="KAH7931308.1"/>
    <property type="molecule type" value="Genomic_DNA"/>
</dbReference>
<feature type="non-terminal residue" evidence="1">
    <location>
        <position position="1"/>
    </location>
</feature>
<organism evidence="1 2">
    <name type="scientific">Leucogyrophana mollusca</name>
    <dbReference type="NCBI Taxonomy" id="85980"/>
    <lineage>
        <taxon>Eukaryota</taxon>
        <taxon>Fungi</taxon>
        <taxon>Dikarya</taxon>
        <taxon>Basidiomycota</taxon>
        <taxon>Agaricomycotina</taxon>
        <taxon>Agaricomycetes</taxon>
        <taxon>Agaricomycetidae</taxon>
        <taxon>Boletales</taxon>
        <taxon>Boletales incertae sedis</taxon>
        <taxon>Leucogyrophana</taxon>
    </lineage>
</organism>
<sequence length="165" mass="18514">SHLGGYITGEVSRPDARLDPTSAYYWDMNNRAIIGSMRLKCTLNEGKFINAETNAKVAWSTMLERHVRVRPIEQILLIQQVFALRYHRSVPLSDTSAMLSDLVRRIFAIGIPTKDTFLSAAMLHALSGDLSNVHDQVVNLLAASTHDSPFTSADIRHRLDIEQQI</sequence>
<dbReference type="Proteomes" id="UP000790709">
    <property type="component" value="Unassembled WGS sequence"/>
</dbReference>
<gene>
    <name evidence="1" type="ORF">BV22DRAFT_977518</name>
</gene>
<name>A0ACB8C0Z3_9AGAM</name>
<keyword evidence="2" id="KW-1185">Reference proteome</keyword>
<protein>
    <submittedName>
        <fullName evidence="1">Uncharacterized protein</fullName>
    </submittedName>
</protein>
<proteinExistence type="predicted"/>
<feature type="non-terminal residue" evidence="1">
    <location>
        <position position="165"/>
    </location>
</feature>
<evidence type="ECO:0000313" key="2">
    <source>
        <dbReference type="Proteomes" id="UP000790709"/>
    </source>
</evidence>